<protein>
    <submittedName>
        <fullName evidence="1">Uncharacterized protein</fullName>
    </submittedName>
</protein>
<organism evidence="1 2">
    <name type="scientific">Zalerion maritima</name>
    <dbReference type="NCBI Taxonomy" id="339359"/>
    <lineage>
        <taxon>Eukaryota</taxon>
        <taxon>Fungi</taxon>
        <taxon>Dikarya</taxon>
        <taxon>Ascomycota</taxon>
        <taxon>Pezizomycotina</taxon>
        <taxon>Sordariomycetes</taxon>
        <taxon>Lulworthiomycetidae</taxon>
        <taxon>Lulworthiales</taxon>
        <taxon>Lulworthiaceae</taxon>
        <taxon>Zalerion</taxon>
    </lineage>
</organism>
<evidence type="ECO:0000313" key="2">
    <source>
        <dbReference type="Proteomes" id="UP001201980"/>
    </source>
</evidence>
<evidence type="ECO:0000313" key="1">
    <source>
        <dbReference type="EMBL" id="KAJ2893871.1"/>
    </source>
</evidence>
<dbReference type="Gene3D" id="2.40.50.140">
    <property type="entry name" value="Nucleic acid-binding proteins"/>
    <property type="match status" value="1"/>
</dbReference>
<accession>A0AAD5WMX1</accession>
<dbReference type="SUPFAM" id="SSF50249">
    <property type="entry name" value="Nucleic acid-binding proteins"/>
    <property type="match status" value="1"/>
</dbReference>
<dbReference type="EMBL" id="JAKWBI020000556">
    <property type="protein sequence ID" value="KAJ2893871.1"/>
    <property type="molecule type" value="Genomic_DNA"/>
</dbReference>
<proteinExistence type="predicted"/>
<dbReference type="InterPro" id="IPR012340">
    <property type="entry name" value="NA-bd_OB-fold"/>
</dbReference>
<comment type="caution">
    <text evidence="1">The sequence shown here is derived from an EMBL/GenBank/DDBJ whole genome shotgun (WGS) entry which is preliminary data.</text>
</comment>
<sequence>MAQPKVILYLGAPQNDMAGWDAVHLVSDFDPDLLCLFDPNTHRHCRRHQQQGGLLSAGTSSWRCITYKQTHLSIGISHPVNFDFALGDAVFLFPSAPRPDLNRDGHGDGQGNMDEDEEQSQFYLHSFAVHESQLGADEGSFETSFLPDGDGLSQPNTVEPIDQGRHYLVTALKDIPPHHVLAGFHPAPCLVNLMVGIISITPPFPVSTKWGTREIVNLVVGDETKSGFNITFWMSSAYGSLLASLRRQDVVLLRNIALGSFKNTVHGNSLRNDRTKAHLLCRTKLHPSDPPGFYYRQCHVGPSEPGHPQIDKARRVRDWVLRFVGPGFEAVSEEEPPNAWDQPPDDSL</sequence>
<dbReference type="Proteomes" id="UP001201980">
    <property type="component" value="Unassembled WGS sequence"/>
</dbReference>
<reference evidence="1" key="1">
    <citation type="submission" date="2022-07" db="EMBL/GenBank/DDBJ databases">
        <title>Draft genome sequence of Zalerion maritima ATCC 34329, a (micro)plastics degrading marine fungus.</title>
        <authorList>
            <person name="Paco A."/>
            <person name="Goncalves M.F.M."/>
            <person name="Rocha-Santos T.A.P."/>
            <person name="Alves A."/>
        </authorList>
    </citation>
    <scope>NUCLEOTIDE SEQUENCE</scope>
    <source>
        <strain evidence="1">ATCC 34329</strain>
    </source>
</reference>
<gene>
    <name evidence="1" type="ORF">MKZ38_008138</name>
</gene>
<name>A0AAD5WMX1_9PEZI</name>
<dbReference type="AlphaFoldDB" id="A0AAD5WMX1"/>
<keyword evidence="2" id="KW-1185">Reference proteome</keyword>